<gene>
    <name evidence="1" type="ORF">BDY17DRAFT_17227</name>
</gene>
<dbReference type="EMBL" id="MU001631">
    <property type="protein sequence ID" value="KAF2487736.1"/>
    <property type="molecule type" value="Genomic_DNA"/>
</dbReference>
<reference evidence="1" key="1">
    <citation type="journal article" date="2020" name="Stud. Mycol.">
        <title>101 Dothideomycetes genomes: a test case for predicting lifestyles and emergence of pathogens.</title>
        <authorList>
            <person name="Haridas S."/>
            <person name="Albert R."/>
            <person name="Binder M."/>
            <person name="Bloem J."/>
            <person name="Labutti K."/>
            <person name="Salamov A."/>
            <person name="Andreopoulos B."/>
            <person name="Baker S."/>
            <person name="Barry K."/>
            <person name="Bills G."/>
            <person name="Bluhm B."/>
            <person name="Cannon C."/>
            <person name="Castanera R."/>
            <person name="Culley D."/>
            <person name="Daum C."/>
            <person name="Ezra D."/>
            <person name="Gonzalez J."/>
            <person name="Henrissat B."/>
            <person name="Kuo A."/>
            <person name="Liang C."/>
            <person name="Lipzen A."/>
            <person name="Lutzoni F."/>
            <person name="Magnuson J."/>
            <person name="Mondo S."/>
            <person name="Nolan M."/>
            <person name="Ohm R."/>
            <person name="Pangilinan J."/>
            <person name="Park H.-J."/>
            <person name="Ramirez L."/>
            <person name="Alfaro M."/>
            <person name="Sun H."/>
            <person name="Tritt A."/>
            <person name="Yoshinaga Y."/>
            <person name="Zwiers L.-H."/>
            <person name="Turgeon B."/>
            <person name="Goodwin S."/>
            <person name="Spatafora J."/>
            <person name="Crous P."/>
            <person name="Grigoriev I."/>
        </authorList>
    </citation>
    <scope>NUCLEOTIDE SEQUENCE</scope>
    <source>
        <strain evidence="1">CBS 113389</strain>
    </source>
</reference>
<dbReference type="Proteomes" id="UP000799767">
    <property type="component" value="Unassembled WGS sequence"/>
</dbReference>
<evidence type="ECO:0000313" key="1">
    <source>
        <dbReference type="EMBL" id="KAF2487736.1"/>
    </source>
</evidence>
<sequence>MPAGGTNAGREMPRARNVSCTCEIPELSELSSRAKPIDVLADISVSAEERRVYSSSLFVDIIPR</sequence>
<evidence type="ECO:0000313" key="2">
    <source>
        <dbReference type="Proteomes" id="UP000799767"/>
    </source>
</evidence>
<protein>
    <submittedName>
        <fullName evidence="1">Uncharacterized protein</fullName>
    </submittedName>
</protein>
<dbReference type="GeneID" id="54470826"/>
<dbReference type="AlphaFoldDB" id="A0A6A6Q6Z2"/>
<accession>A0A6A6Q6Z2</accession>
<name>A0A6A6Q6Z2_9PEZI</name>
<organism evidence="1 2">
    <name type="scientific">Neohortaea acidophila</name>
    <dbReference type="NCBI Taxonomy" id="245834"/>
    <lineage>
        <taxon>Eukaryota</taxon>
        <taxon>Fungi</taxon>
        <taxon>Dikarya</taxon>
        <taxon>Ascomycota</taxon>
        <taxon>Pezizomycotina</taxon>
        <taxon>Dothideomycetes</taxon>
        <taxon>Dothideomycetidae</taxon>
        <taxon>Mycosphaerellales</taxon>
        <taxon>Teratosphaeriaceae</taxon>
        <taxon>Neohortaea</taxon>
    </lineage>
</organism>
<proteinExistence type="predicted"/>
<dbReference type="RefSeq" id="XP_033594305.1">
    <property type="nucleotide sequence ID" value="XM_033729824.1"/>
</dbReference>
<keyword evidence="2" id="KW-1185">Reference proteome</keyword>